<organism evidence="2 3">
    <name type="scientific">miscellaneous Crenarchaeota group-15 archaeon DG-45</name>
    <dbReference type="NCBI Taxonomy" id="1685127"/>
    <lineage>
        <taxon>Archaea</taxon>
        <taxon>Candidatus Bathyarchaeota</taxon>
        <taxon>MCG-15</taxon>
    </lineage>
</organism>
<dbReference type="AlphaFoldDB" id="A0A0M0BRT3"/>
<reference evidence="2 3" key="1">
    <citation type="submission" date="2015-06" db="EMBL/GenBank/DDBJ databases">
        <title>New insights into the roles of widespread benthic archaea in carbon and nitrogen cycling.</title>
        <authorList>
            <person name="Lazar C.S."/>
            <person name="Baker B.J."/>
            <person name="Seitz K.W."/>
            <person name="Hyde A.S."/>
            <person name="Dick G.J."/>
            <person name="Hinrichs K.-U."/>
            <person name="Teske A.P."/>
        </authorList>
    </citation>
    <scope>NUCLEOTIDE SEQUENCE [LARGE SCALE GENOMIC DNA]</scope>
    <source>
        <strain evidence="2">DG-45</strain>
    </source>
</reference>
<name>A0A0M0BRT3_9ARCH</name>
<evidence type="ECO:0000313" key="3">
    <source>
        <dbReference type="Proteomes" id="UP000037210"/>
    </source>
</evidence>
<dbReference type="Gene3D" id="3.30.1540.10">
    <property type="entry name" value="formyl-coa transferase, domain 3"/>
    <property type="match status" value="1"/>
</dbReference>
<protein>
    <recommendedName>
        <fullName evidence="4">CoA transferase</fullName>
    </recommendedName>
</protein>
<comment type="caution">
    <text evidence="2">The sequence shown here is derived from an EMBL/GenBank/DDBJ whole genome shotgun (WGS) entry which is preliminary data.</text>
</comment>
<dbReference type="Pfam" id="PF02515">
    <property type="entry name" value="CoA_transf_3"/>
    <property type="match status" value="1"/>
</dbReference>
<dbReference type="Gene3D" id="3.40.50.10540">
    <property type="entry name" value="Crotonobetainyl-coa:carnitine coa-transferase, domain 1"/>
    <property type="match status" value="1"/>
</dbReference>
<dbReference type="PANTHER" id="PTHR48207:SF3">
    <property type="entry name" value="SUCCINATE--HYDROXYMETHYLGLUTARATE COA-TRANSFERASE"/>
    <property type="match status" value="1"/>
</dbReference>
<keyword evidence="1" id="KW-0808">Transferase</keyword>
<gene>
    <name evidence="2" type="ORF">AC482_01820</name>
</gene>
<dbReference type="EMBL" id="LFWZ01000012">
    <property type="protein sequence ID" value="KON31139.1"/>
    <property type="molecule type" value="Genomic_DNA"/>
</dbReference>
<dbReference type="GO" id="GO:0008410">
    <property type="term" value="F:CoA-transferase activity"/>
    <property type="evidence" value="ECO:0007669"/>
    <property type="project" value="TreeGrafter"/>
</dbReference>
<proteinExistence type="predicted"/>
<evidence type="ECO:0008006" key="4">
    <source>
        <dbReference type="Google" id="ProtNLM"/>
    </source>
</evidence>
<dbReference type="InterPro" id="IPR023606">
    <property type="entry name" value="CoA-Trfase_III_dom_1_sf"/>
</dbReference>
<sequence>MGSALENIRIVDLTQHLAGPFCTMLLADMGAEVFKVEPPWGDASRTSPQFPMIEGQSAYFMFVNRNKRSIVLDLKSEKGVDVLKELVKISDVVVENFRPGVMDRLGIGYEVLRGVNPGIVYASISGFGQDGPYVRRPSFDIIAQAMSGWMWLNSRETRGLNSQASFEPSCLAGSPGDTIPGVFCALSILAALMHRSATGQGQRIDVAQTDSLMTISGLGLIRCIYSNETADKWARRPATHIHGVYEAKDGYVAVRAIGEEAINTLAETIGVEADEISPSSEILRRWFRERERGEITDLLAEKVPCAPVLTDDELVNDPNVRARGMIVERPRPSGFVYRTIATGIKFYETPTSVDLLPPELGGDTIEVLRLLGYDEEEIDQLVREGAARTSGARKHPMP</sequence>
<dbReference type="SUPFAM" id="SSF89796">
    <property type="entry name" value="CoA-transferase family III (CaiB/BaiF)"/>
    <property type="match status" value="1"/>
</dbReference>
<dbReference type="PANTHER" id="PTHR48207">
    <property type="entry name" value="SUCCINATE--HYDROXYMETHYLGLUTARATE COA-TRANSFERASE"/>
    <property type="match status" value="1"/>
</dbReference>
<dbReference type="InterPro" id="IPR003673">
    <property type="entry name" value="CoA-Trfase_fam_III"/>
</dbReference>
<accession>A0A0M0BRT3</accession>
<evidence type="ECO:0000256" key="1">
    <source>
        <dbReference type="ARBA" id="ARBA00022679"/>
    </source>
</evidence>
<dbReference type="InterPro" id="IPR044855">
    <property type="entry name" value="CoA-Trfase_III_dom3_sf"/>
</dbReference>
<dbReference type="PATRIC" id="fig|1685127.3.peg.483"/>
<dbReference type="InterPro" id="IPR050483">
    <property type="entry name" value="CoA-transferase_III_domain"/>
</dbReference>
<evidence type="ECO:0000313" key="2">
    <source>
        <dbReference type="EMBL" id="KON31139.1"/>
    </source>
</evidence>
<dbReference type="Proteomes" id="UP000037210">
    <property type="component" value="Unassembled WGS sequence"/>
</dbReference>